<dbReference type="Gene3D" id="3.30.2270.10">
    <property type="entry name" value="Folate-binding superfamily"/>
    <property type="match status" value="1"/>
</dbReference>
<dbReference type="EMBL" id="BLIV01000009">
    <property type="protein sequence ID" value="GFE52030.1"/>
    <property type="molecule type" value="Genomic_DNA"/>
</dbReference>
<dbReference type="RefSeq" id="WP_159980286.1">
    <property type="nucleotide sequence ID" value="NZ_BLIV01000009.1"/>
</dbReference>
<evidence type="ECO:0000313" key="2">
    <source>
        <dbReference type="Proteomes" id="UP000436522"/>
    </source>
</evidence>
<comment type="caution">
    <text evidence="1">The sequence shown here is derived from an EMBL/GenBank/DDBJ whole genome shotgun (WGS) entry which is preliminary data.</text>
</comment>
<proteinExistence type="predicted"/>
<accession>A0A640VXE3</accession>
<dbReference type="Pfam" id="PF04267">
    <property type="entry name" value="SoxD"/>
    <property type="match status" value="1"/>
</dbReference>
<dbReference type="AlphaFoldDB" id="A0A640VXE3"/>
<dbReference type="GO" id="GO:0046653">
    <property type="term" value="P:tetrahydrofolate metabolic process"/>
    <property type="evidence" value="ECO:0007669"/>
    <property type="project" value="InterPro"/>
</dbReference>
<organism evidence="1 2">
    <name type="scientific">Roseobacter cerasinus</name>
    <dbReference type="NCBI Taxonomy" id="2602289"/>
    <lineage>
        <taxon>Bacteria</taxon>
        <taxon>Pseudomonadati</taxon>
        <taxon>Pseudomonadota</taxon>
        <taxon>Alphaproteobacteria</taxon>
        <taxon>Rhodobacterales</taxon>
        <taxon>Roseobacteraceae</taxon>
        <taxon>Roseobacter</taxon>
    </lineage>
</organism>
<reference evidence="1 2" key="1">
    <citation type="submission" date="2019-12" db="EMBL/GenBank/DDBJ databases">
        <title>Roseobacter cerasinus sp. nov., isolated from seawater around aquaculture.</title>
        <authorList>
            <person name="Muramatsu S."/>
            <person name="Takabe Y."/>
            <person name="Mori K."/>
            <person name="Takaichi S."/>
            <person name="Hanada S."/>
        </authorList>
    </citation>
    <scope>NUCLEOTIDE SEQUENCE [LARGE SCALE GENOMIC DNA]</scope>
    <source>
        <strain evidence="1 2">AI77</strain>
    </source>
</reference>
<dbReference type="Proteomes" id="UP000436522">
    <property type="component" value="Unassembled WGS sequence"/>
</dbReference>
<protein>
    <submittedName>
        <fullName evidence="1">Sarcosine oxidase subunit delta</fullName>
    </submittedName>
</protein>
<dbReference type="GO" id="GO:0008115">
    <property type="term" value="F:sarcosine oxidase activity"/>
    <property type="evidence" value="ECO:0007669"/>
    <property type="project" value="InterPro"/>
</dbReference>
<evidence type="ECO:0000313" key="1">
    <source>
        <dbReference type="EMBL" id="GFE52030.1"/>
    </source>
</evidence>
<gene>
    <name evidence="1" type="ORF">So717_37830</name>
</gene>
<sequence>MRLTCPICGARDRREFYYQGEALARPAPGAGAEAWDEYLHLRDNPAGVRRELWQHEAGCGAWLVVERNTSTHEVLGVSLVLDEAQA</sequence>
<keyword evidence="2" id="KW-1185">Reference proteome</keyword>
<dbReference type="OrthoDB" id="5420070at2"/>
<dbReference type="InterPro" id="IPR006279">
    <property type="entry name" value="SoxD"/>
</dbReference>
<dbReference type="InterPro" id="IPR038561">
    <property type="entry name" value="SoxD_sf"/>
</dbReference>
<name>A0A640VXE3_9RHOB</name>